<keyword evidence="7" id="KW-1185">Reference proteome</keyword>
<organism evidence="6 7">
    <name type="scientific">Desulfuromonas soudanensis</name>
    <dbReference type="NCBI Taxonomy" id="1603606"/>
    <lineage>
        <taxon>Bacteria</taxon>
        <taxon>Pseudomonadati</taxon>
        <taxon>Thermodesulfobacteriota</taxon>
        <taxon>Desulfuromonadia</taxon>
        <taxon>Desulfuromonadales</taxon>
        <taxon>Desulfuromonadaceae</taxon>
        <taxon>Desulfuromonas</taxon>
    </lineage>
</organism>
<dbReference type="GO" id="GO:0042301">
    <property type="term" value="F:phosphate ion binding"/>
    <property type="evidence" value="ECO:0007669"/>
    <property type="project" value="UniProtKB-UniRule"/>
</dbReference>
<evidence type="ECO:0000256" key="3">
    <source>
        <dbReference type="ARBA" id="ARBA00022729"/>
    </source>
</evidence>
<sequence>MTNKGTKSFWGALMVTAALLLTTASLSRAEQIAVDPALATYARVQGVNGNLNSIGSDTLNNLMTYWAEGFRKKYPSVNIQIEGKGSGTAPPALISGTAQLAPMSRPMKKEELEAFETRFGYKPTAIGVALDSLGVFVNKDNPLASLSLPQLDAIFSKTRKGGSAEISTWDEVGLKGAYAGKPISLYGRNSASGTYGYFKDHALFKGDFKDTVKEQPGSSAVVQAITEDKTGIGYSGIGYRTSGVKAIALAKKDGEKAYEPSYENVLDGKYPLGRMLFIYVAKAPSEKLPTLTEEFLKYVLSREGQEIVVKDGYLPLPAKVAAKSLATIK</sequence>
<keyword evidence="3 4" id="KW-0732">Signal</keyword>
<comment type="function">
    <text evidence="4">Involved in the system for phosphate transport across the cytoplasmic membrane.</text>
</comment>
<name>A0A0M4DER9_9BACT</name>
<dbReference type="PANTHER" id="PTHR30570">
    <property type="entry name" value="PERIPLASMIC PHOSPHATE BINDING COMPONENT OF PHOSPHATE ABC TRANSPORTER"/>
    <property type="match status" value="1"/>
</dbReference>
<reference evidence="6 7" key="1">
    <citation type="submission" date="2015-07" db="EMBL/GenBank/DDBJ databases">
        <title>Isolation and Genomic Characterization of a Novel Halophilic Metal-Reducing Deltaproteobacterium from the Deep Subsurface.</title>
        <authorList>
            <person name="Badalamenti J.P."/>
            <person name="Summers Z.M."/>
            <person name="Gralnick J.A."/>
            <person name="Bond D.R."/>
        </authorList>
    </citation>
    <scope>NUCLEOTIDE SEQUENCE [LARGE SCALE GENOMIC DNA]</scope>
    <source>
        <strain evidence="6 7">WTL</strain>
    </source>
</reference>
<dbReference type="Pfam" id="PF12849">
    <property type="entry name" value="PBP_like_2"/>
    <property type="match status" value="1"/>
</dbReference>
<dbReference type="EMBL" id="CP010802">
    <property type="protein sequence ID" value="ALC14870.1"/>
    <property type="molecule type" value="Genomic_DNA"/>
</dbReference>
<dbReference type="KEGG" id="des:DSOUD_0069"/>
<dbReference type="GO" id="GO:0006817">
    <property type="term" value="P:phosphate ion transport"/>
    <property type="evidence" value="ECO:0007669"/>
    <property type="project" value="UniProtKB-UniRule"/>
</dbReference>
<accession>A0A0M4DER9</accession>
<comment type="similarity">
    <text evidence="1 4">Belongs to the PstS family.</text>
</comment>
<dbReference type="InterPro" id="IPR050811">
    <property type="entry name" value="Phosphate_ABC_transporter"/>
</dbReference>
<dbReference type="Proteomes" id="UP000057158">
    <property type="component" value="Chromosome"/>
</dbReference>
<dbReference type="RefSeq" id="WP_082350977.1">
    <property type="nucleotide sequence ID" value="NZ_CP010802.1"/>
</dbReference>
<dbReference type="InterPro" id="IPR011862">
    <property type="entry name" value="Phos-bd"/>
</dbReference>
<dbReference type="PATRIC" id="fig|1603606.3.peg.78"/>
<keyword evidence="4" id="KW-0592">Phosphate transport</keyword>
<evidence type="ECO:0000313" key="7">
    <source>
        <dbReference type="Proteomes" id="UP000057158"/>
    </source>
</evidence>
<dbReference type="SUPFAM" id="SSF53850">
    <property type="entry name" value="Periplasmic binding protein-like II"/>
    <property type="match status" value="1"/>
</dbReference>
<evidence type="ECO:0000256" key="4">
    <source>
        <dbReference type="RuleBase" id="RU367119"/>
    </source>
</evidence>
<feature type="chain" id="PRO_5027164672" description="Phosphate-binding protein" evidence="4">
    <location>
        <begin position="30"/>
        <end position="329"/>
    </location>
</feature>
<dbReference type="NCBIfam" id="TIGR02136">
    <property type="entry name" value="ptsS_2"/>
    <property type="match status" value="1"/>
</dbReference>
<dbReference type="CDD" id="cd13653">
    <property type="entry name" value="PBP2_phosphate_like_1"/>
    <property type="match status" value="1"/>
</dbReference>
<dbReference type="InterPro" id="IPR024370">
    <property type="entry name" value="PBP_domain"/>
</dbReference>
<feature type="domain" description="PBP" evidence="5">
    <location>
        <begin position="49"/>
        <end position="303"/>
    </location>
</feature>
<feature type="signal peptide" evidence="4">
    <location>
        <begin position="1"/>
        <end position="29"/>
    </location>
</feature>
<gene>
    <name evidence="6" type="ORF">DSOUD_0069</name>
</gene>
<dbReference type="Gene3D" id="3.40.190.10">
    <property type="entry name" value="Periplasmic binding protein-like II"/>
    <property type="match status" value="2"/>
</dbReference>
<evidence type="ECO:0000256" key="2">
    <source>
        <dbReference type="ARBA" id="ARBA00022448"/>
    </source>
</evidence>
<proteinExistence type="inferred from homology"/>
<dbReference type="AlphaFoldDB" id="A0A0M4DER9"/>
<dbReference type="PANTHER" id="PTHR30570:SF6">
    <property type="entry name" value="PHOSPHATE-BINDING PROTEIN PSTS"/>
    <property type="match status" value="1"/>
</dbReference>
<dbReference type="OrthoDB" id="9783488at2"/>
<evidence type="ECO:0000259" key="5">
    <source>
        <dbReference type="Pfam" id="PF12849"/>
    </source>
</evidence>
<dbReference type="STRING" id="1603606.DSOUD_0069"/>
<evidence type="ECO:0000256" key="1">
    <source>
        <dbReference type="ARBA" id="ARBA00008725"/>
    </source>
</evidence>
<protein>
    <recommendedName>
        <fullName evidence="4">Phosphate-binding protein</fullName>
    </recommendedName>
</protein>
<evidence type="ECO:0000313" key="6">
    <source>
        <dbReference type="EMBL" id="ALC14870.1"/>
    </source>
</evidence>
<keyword evidence="2 4" id="KW-0813">Transport</keyword>